<evidence type="ECO:0000256" key="7">
    <source>
        <dbReference type="ARBA" id="ARBA00022840"/>
    </source>
</evidence>
<keyword evidence="6 9" id="KW-0418">Kinase</keyword>
<evidence type="ECO:0000313" key="10">
    <source>
        <dbReference type="EMBL" id="MFC0253021.1"/>
    </source>
</evidence>
<organism evidence="10 11">
    <name type="scientific">Massilia consociata</name>
    <dbReference type="NCBI Taxonomy" id="760117"/>
    <lineage>
        <taxon>Bacteria</taxon>
        <taxon>Pseudomonadati</taxon>
        <taxon>Pseudomonadota</taxon>
        <taxon>Betaproteobacteria</taxon>
        <taxon>Burkholderiales</taxon>
        <taxon>Oxalobacteraceae</taxon>
        <taxon>Telluria group</taxon>
        <taxon>Massilia</taxon>
    </lineage>
</organism>
<evidence type="ECO:0000256" key="3">
    <source>
        <dbReference type="ARBA" id="ARBA00012054"/>
    </source>
</evidence>
<evidence type="ECO:0000313" key="11">
    <source>
        <dbReference type="Proteomes" id="UP001589773"/>
    </source>
</evidence>
<evidence type="ECO:0000256" key="5">
    <source>
        <dbReference type="ARBA" id="ARBA00022741"/>
    </source>
</evidence>
<dbReference type="EC" id="2.7.1.12" evidence="3 9"/>
<dbReference type="Proteomes" id="UP001589773">
    <property type="component" value="Unassembled WGS sequence"/>
</dbReference>
<comment type="catalytic activity">
    <reaction evidence="8 9">
        <text>D-gluconate + ATP = 6-phospho-D-gluconate + ADP + H(+)</text>
        <dbReference type="Rhea" id="RHEA:19433"/>
        <dbReference type="ChEBI" id="CHEBI:15378"/>
        <dbReference type="ChEBI" id="CHEBI:18391"/>
        <dbReference type="ChEBI" id="CHEBI:30616"/>
        <dbReference type="ChEBI" id="CHEBI:58759"/>
        <dbReference type="ChEBI" id="CHEBI:456216"/>
        <dbReference type="EC" id="2.7.1.12"/>
    </reaction>
</comment>
<reference evidence="10 11" key="1">
    <citation type="submission" date="2024-09" db="EMBL/GenBank/DDBJ databases">
        <authorList>
            <person name="Sun Q."/>
            <person name="Mori K."/>
        </authorList>
    </citation>
    <scope>NUCLEOTIDE SEQUENCE [LARGE SCALE GENOMIC DNA]</scope>
    <source>
        <strain evidence="10 11">CCM 7792</strain>
    </source>
</reference>
<keyword evidence="7 9" id="KW-0067">ATP-binding</keyword>
<dbReference type="CDD" id="cd02021">
    <property type="entry name" value="GntK"/>
    <property type="match status" value="1"/>
</dbReference>
<keyword evidence="4 9" id="KW-0808">Transferase</keyword>
<evidence type="ECO:0000256" key="8">
    <source>
        <dbReference type="ARBA" id="ARBA00048090"/>
    </source>
</evidence>
<sequence>MEQVTTKAWVVMGVSGCGKSEVGMRLAQALGAAFIEGDRFHPAENVAKMSAGIPLEDEDRRGWLGALRAEIVRAWEAGQAVVLSCSALKRAYRDVLRGKDGEVRFVHLHGDRSLIARRMAARHGHFMPLSLLDSQLRDLEPLQPDERGITLDVREPPERLVQQVLASARAARRPASG</sequence>
<dbReference type="Gene3D" id="3.40.50.300">
    <property type="entry name" value="P-loop containing nucleotide triphosphate hydrolases"/>
    <property type="match status" value="1"/>
</dbReference>
<evidence type="ECO:0000256" key="1">
    <source>
        <dbReference type="ARBA" id="ARBA00004761"/>
    </source>
</evidence>
<dbReference type="PANTHER" id="PTHR43442:SF3">
    <property type="entry name" value="GLUCONOKINASE-RELATED"/>
    <property type="match status" value="1"/>
</dbReference>
<dbReference type="EMBL" id="JBHLWP010000013">
    <property type="protein sequence ID" value="MFC0253021.1"/>
    <property type="molecule type" value="Genomic_DNA"/>
</dbReference>
<accession>A0ABV6FHL7</accession>
<comment type="similarity">
    <text evidence="2 9">Belongs to the gluconokinase GntK/GntV family.</text>
</comment>
<dbReference type="NCBIfam" id="TIGR01313">
    <property type="entry name" value="therm_gnt_kin"/>
    <property type="match status" value="1"/>
</dbReference>
<keyword evidence="5 9" id="KW-0547">Nucleotide-binding</keyword>
<dbReference type="Pfam" id="PF13671">
    <property type="entry name" value="AAA_33"/>
    <property type="match status" value="1"/>
</dbReference>
<dbReference type="PANTHER" id="PTHR43442">
    <property type="entry name" value="GLUCONOKINASE-RELATED"/>
    <property type="match status" value="1"/>
</dbReference>
<keyword evidence="11" id="KW-1185">Reference proteome</keyword>
<dbReference type="SUPFAM" id="SSF52540">
    <property type="entry name" value="P-loop containing nucleoside triphosphate hydrolases"/>
    <property type="match status" value="1"/>
</dbReference>
<proteinExistence type="inferred from homology"/>
<gene>
    <name evidence="10" type="ORF">ACFFJK_14065</name>
</gene>
<evidence type="ECO:0000256" key="4">
    <source>
        <dbReference type="ARBA" id="ARBA00022679"/>
    </source>
</evidence>
<dbReference type="RefSeq" id="WP_379679949.1">
    <property type="nucleotide sequence ID" value="NZ_JBHLWP010000013.1"/>
</dbReference>
<dbReference type="InterPro" id="IPR006001">
    <property type="entry name" value="Therm_gnt_kin"/>
</dbReference>
<protein>
    <recommendedName>
        <fullName evidence="3 9">Gluconokinase</fullName>
        <ecNumber evidence="3 9">2.7.1.12</ecNumber>
    </recommendedName>
</protein>
<name>A0ABV6FHL7_9BURK</name>
<comment type="caution">
    <text evidence="10">The sequence shown here is derived from an EMBL/GenBank/DDBJ whole genome shotgun (WGS) entry which is preliminary data.</text>
</comment>
<evidence type="ECO:0000256" key="9">
    <source>
        <dbReference type="RuleBase" id="RU363066"/>
    </source>
</evidence>
<dbReference type="InterPro" id="IPR027417">
    <property type="entry name" value="P-loop_NTPase"/>
</dbReference>
<comment type="pathway">
    <text evidence="1">Carbohydrate acid metabolism.</text>
</comment>
<evidence type="ECO:0000256" key="2">
    <source>
        <dbReference type="ARBA" id="ARBA00008420"/>
    </source>
</evidence>
<evidence type="ECO:0000256" key="6">
    <source>
        <dbReference type="ARBA" id="ARBA00022777"/>
    </source>
</evidence>